<evidence type="ECO:0000313" key="1">
    <source>
        <dbReference type="EMBL" id="SHN87837.1"/>
    </source>
</evidence>
<dbReference type="AlphaFoldDB" id="A0A1M7UY35"/>
<organism evidence="1 2">
    <name type="scientific">Bradyrhizobium erythrophlei</name>
    <dbReference type="NCBI Taxonomy" id="1437360"/>
    <lineage>
        <taxon>Bacteria</taxon>
        <taxon>Pseudomonadati</taxon>
        <taxon>Pseudomonadota</taxon>
        <taxon>Alphaproteobacteria</taxon>
        <taxon>Hyphomicrobiales</taxon>
        <taxon>Nitrobacteraceae</taxon>
        <taxon>Bradyrhizobium</taxon>
    </lineage>
</organism>
<name>A0A1M7UY35_9BRAD</name>
<dbReference type="Pfam" id="PF10741">
    <property type="entry name" value="T2SSM_b"/>
    <property type="match status" value="1"/>
</dbReference>
<dbReference type="RefSeq" id="WP_072825620.1">
    <property type="nucleotide sequence ID" value="NZ_LT670849.1"/>
</dbReference>
<evidence type="ECO:0000313" key="2">
    <source>
        <dbReference type="Proteomes" id="UP000184096"/>
    </source>
</evidence>
<dbReference type="EMBL" id="LT670849">
    <property type="protein sequence ID" value="SHN87837.1"/>
    <property type="molecule type" value="Genomic_DNA"/>
</dbReference>
<dbReference type="Proteomes" id="UP000184096">
    <property type="component" value="Chromosome I"/>
</dbReference>
<proteinExistence type="predicted"/>
<keyword evidence="2" id="KW-1185">Reference proteome</keyword>
<dbReference type="InterPro" id="IPR034756">
    <property type="entry name" value="T2SSM_b"/>
</dbReference>
<gene>
    <name evidence="1" type="ORF">SAMN05444170_7398</name>
</gene>
<dbReference type="PROSITE" id="PS51257">
    <property type="entry name" value="PROKAR_LIPOPROTEIN"/>
    <property type="match status" value="1"/>
</dbReference>
<reference evidence="2" key="1">
    <citation type="submission" date="2016-11" db="EMBL/GenBank/DDBJ databases">
        <authorList>
            <person name="Varghese N."/>
            <person name="Submissions S."/>
        </authorList>
    </citation>
    <scope>NUCLEOTIDE SEQUENCE [LARGE SCALE GENOMIC DNA]</scope>
    <source>
        <strain evidence="2">GAS401</strain>
    </source>
</reference>
<protein>
    <submittedName>
        <fullName evidence="1">Type II secretion system (T2SS), protein M subtype b</fullName>
    </submittedName>
</protein>
<accession>A0A1M7UY35</accession>
<dbReference type="NCBIfam" id="NF040576">
    <property type="entry name" value="T2SS_GspM_XpsM"/>
    <property type="match status" value="1"/>
</dbReference>
<sequence length="179" mass="19059">MLRLDREQAISVAVLAVLLLACLFVAGLSVQMRSDAGSELAEHRELLSRLDTKMRAGAGRLNGAAPPSAFLDAPTTGIANAKLQAYLAQLADLQQAGLVSTGAEPAKGDEAVDTVRIQATLDMNTRALRAVLYQLESGTPYVFVDTLTLQPASTTAGHAEDPILRVTMSLRAFWRRGSP</sequence>